<dbReference type="Proteomes" id="UP001429580">
    <property type="component" value="Unassembled WGS sequence"/>
</dbReference>
<keyword evidence="2" id="KW-1185">Reference proteome</keyword>
<protein>
    <submittedName>
        <fullName evidence="1">Uncharacterized protein</fullName>
    </submittedName>
</protein>
<proteinExistence type="predicted"/>
<gene>
    <name evidence="1" type="ORF">FHS82_001014</name>
</gene>
<comment type="caution">
    <text evidence="1">The sequence shown here is derived from an EMBL/GenBank/DDBJ whole genome shotgun (WGS) entry which is preliminary data.</text>
</comment>
<evidence type="ECO:0000313" key="2">
    <source>
        <dbReference type="Proteomes" id="UP001429580"/>
    </source>
</evidence>
<sequence>MNDDLTFEDVQAFIADRGGANPCEACGTQDWIVSLSFGDKGHMPIIASIDPAALSLFGAAMLPVVALSCKHCGNIRLLSRPTIARWKSEKANG</sequence>
<name>A0ABX0UW67_9HYPH</name>
<evidence type="ECO:0000313" key="1">
    <source>
        <dbReference type="EMBL" id="NIJ57188.1"/>
    </source>
</evidence>
<reference evidence="1 2" key="1">
    <citation type="submission" date="2020-03" db="EMBL/GenBank/DDBJ databases">
        <title>Genomic Encyclopedia of Type Strains, Phase IV (KMG-IV): sequencing the most valuable type-strain genomes for metagenomic binning, comparative biology and taxonomic classification.</title>
        <authorList>
            <person name="Goeker M."/>
        </authorList>
    </citation>
    <scope>NUCLEOTIDE SEQUENCE [LARGE SCALE GENOMIC DNA]</scope>
    <source>
        <strain evidence="1 2">DSM 103870</strain>
    </source>
</reference>
<accession>A0ABX0UW67</accession>
<dbReference type="RefSeq" id="WP_166949458.1">
    <property type="nucleotide sequence ID" value="NZ_JAASQI010000002.1"/>
</dbReference>
<dbReference type="EMBL" id="JAASQI010000002">
    <property type="protein sequence ID" value="NIJ57188.1"/>
    <property type="molecule type" value="Genomic_DNA"/>
</dbReference>
<organism evidence="1 2">
    <name type="scientific">Pseudochelatococcus lubricantis</name>
    <dbReference type="NCBI Taxonomy" id="1538102"/>
    <lineage>
        <taxon>Bacteria</taxon>
        <taxon>Pseudomonadati</taxon>
        <taxon>Pseudomonadota</taxon>
        <taxon>Alphaproteobacteria</taxon>
        <taxon>Hyphomicrobiales</taxon>
        <taxon>Chelatococcaceae</taxon>
        <taxon>Pseudochelatococcus</taxon>
    </lineage>
</organism>